<organism evidence="5 6">
    <name type="scientific">Arthrobacter humicola</name>
    <dbReference type="NCBI Taxonomy" id="409291"/>
    <lineage>
        <taxon>Bacteria</taxon>
        <taxon>Bacillati</taxon>
        <taxon>Actinomycetota</taxon>
        <taxon>Actinomycetes</taxon>
        <taxon>Micrococcales</taxon>
        <taxon>Micrococcaceae</taxon>
        <taxon>Arthrobacter</taxon>
    </lineage>
</organism>
<evidence type="ECO:0000313" key="5">
    <source>
        <dbReference type="EMBL" id="GAA2135881.1"/>
    </source>
</evidence>
<name>A0ABP5KUJ5_9MICC</name>
<dbReference type="InterPro" id="IPR002669">
    <property type="entry name" value="UreD"/>
</dbReference>
<keyword evidence="2 3" id="KW-0143">Chaperone</keyword>
<accession>A0ABP5KUJ5</accession>
<dbReference type="HAMAP" id="MF_01384">
    <property type="entry name" value="UreD"/>
    <property type="match status" value="1"/>
</dbReference>
<comment type="function">
    <text evidence="3">Required for maturation of urease via the functional incorporation of the urease nickel metallocenter.</text>
</comment>
<feature type="compositionally biased region" description="Low complexity" evidence="4">
    <location>
        <begin position="55"/>
        <end position="67"/>
    </location>
</feature>
<keyword evidence="3" id="KW-0996">Nickel insertion</keyword>
<evidence type="ECO:0000256" key="1">
    <source>
        <dbReference type="ARBA" id="ARBA00007177"/>
    </source>
</evidence>
<gene>
    <name evidence="3" type="primary">ureD</name>
    <name evidence="5" type="ORF">GCM10009825_20500</name>
</gene>
<sequence length="348" mass="37295">MSVLGVSPGDLTAEAARPDFGAAAWRAPRGAHRREGPDSSLRELGAAGDGHGPKSGEAAGAGQSAQEHMGELELVVTNRAGRSVATHQFHRGALRVLRPHYLDGSGQVCYVLVNPGGAYLGADLYVIDVEVADGAKLLLATQSATKIYRTPGSFAEQRMRLRLGEGARLEFAPDQVIAYREASYRQNTHVTVRPSSSLIMAEIVTPGWSPDGASFRYEELRLRTEIRVESAGEGGPESGLLVLDNVLIRPTLKDVTGMAFMEGFSHLGSLIVVDPRVDQALADELHEITAGYGAHTGISLTATVLGTAGLVLRSLSNSTEELRRVTGAATSLLRKRWYGQDPLDLRKY</sequence>
<reference evidence="6" key="1">
    <citation type="journal article" date="2019" name="Int. J. Syst. Evol. Microbiol.">
        <title>The Global Catalogue of Microorganisms (GCM) 10K type strain sequencing project: providing services to taxonomists for standard genome sequencing and annotation.</title>
        <authorList>
            <consortium name="The Broad Institute Genomics Platform"/>
            <consortium name="The Broad Institute Genome Sequencing Center for Infectious Disease"/>
            <person name="Wu L."/>
            <person name="Ma J."/>
        </authorList>
    </citation>
    <scope>NUCLEOTIDE SEQUENCE [LARGE SCALE GENOMIC DNA]</scope>
    <source>
        <strain evidence="6">JCM 15921</strain>
    </source>
</reference>
<comment type="similarity">
    <text evidence="1 3">Belongs to the UreD family.</text>
</comment>
<keyword evidence="3" id="KW-0963">Cytoplasm</keyword>
<dbReference type="Pfam" id="PF01774">
    <property type="entry name" value="UreD"/>
    <property type="match status" value="1"/>
</dbReference>
<dbReference type="PANTHER" id="PTHR33643:SF1">
    <property type="entry name" value="UREASE ACCESSORY PROTEIN D"/>
    <property type="match status" value="1"/>
</dbReference>
<keyword evidence="6" id="KW-1185">Reference proteome</keyword>
<feature type="region of interest" description="Disordered" evidence="4">
    <location>
        <begin position="24"/>
        <end position="67"/>
    </location>
</feature>
<dbReference type="EMBL" id="BAAAQB010000029">
    <property type="protein sequence ID" value="GAA2135881.1"/>
    <property type="molecule type" value="Genomic_DNA"/>
</dbReference>
<evidence type="ECO:0000256" key="2">
    <source>
        <dbReference type="ARBA" id="ARBA00023186"/>
    </source>
</evidence>
<comment type="subcellular location">
    <subcellularLocation>
        <location evidence="3">Cytoplasm</location>
    </subcellularLocation>
</comment>
<protein>
    <recommendedName>
        <fullName evidence="3">Urease accessory protein UreD</fullName>
    </recommendedName>
</protein>
<comment type="subunit">
    <text evidence="3">UreD, UreF and UreG form a complex that acts as a GTP-hydrolysis-dependent molecular chaperone, activating the urease apoprotein by helping to assemble the nickel containing metallocenter of UreC. The UreE protein probably delivers the nickel.</text>
</comment>
<proteinExistence type="inferred from homology"/>
<evidence type="ECO:0000256" key="3">
    <source>
        <dbReference type="HAMAP-Rule" id="MF_01384"/>
    </source>
</evidence>
<dbReference type="PANTHER" id="PTHR33643">
    <property type="entry name" value="UREASE ACCESSORY PROTEIN D"/>
    <property type="match status" value="1"/>
</dbReference>
<dbReference type="Proteomes" id="UP001500102">
    <property type="component" value="Unassembled WGS sequence"/>
</dbReference>
<evidence type="ECO:0000256" key="4">
    <source>
        <dbReference type="SAM" id="MobiDB-lite"/>
    </source>
</evidence>
<comment type="caution">
    <text evidence="5">The sequence shown here is derived from an EMBL/GenBank/DDBJ whole genome shotgun (WGS) entry which is preliminary data.</text>
</comment>
<evidence type="ECO:0000313" key="6">
    <source>
        <dbReference type="Proteomes" id="UP001500102"/>
    </source>
</evidence>